<evidence type="ECO:0000313" key="2">
    <source>
        <dbReference type="Proteomes" id="UP000026249"/>
    </source>
</evidence>
<sequence>MIYICFITDLNYVEEDGYGPLDHQSAAILDDKIKYGFHTADDCRLSVNVAENIAPPDILLPQETNLVLVHEPLISQENFHQSFHVKTDVELWFGARLKARRFLLCEAKLTEKNADEWIDFTQSSFSVVKSISIRREEPPRVLESDASFHSYLDYSQSAGDRSTLRPVIPEKLLVKSDAFPAYFRFDRLHFFGGDLLEKMKNRELLGLAPTGTVCQVEEV</sequence>
<proteinExistence type="predicted"/>
<dbReference type="RefSeq" id="WP_035260075.1">
    <property type="nucleotide sequence ID" value="NZ_JFKE01000005.1"/>
</dbReference>
<gene>
    <name evidence="1" type="ORF">ACMU_14405</name>
</gene>
<dbReference type="OrthoDB" id="32553at2"/>
<reference evidence="1 2" key="1">
    <citation type="submission" date="2014-03" db="EMBL/GenBank/DDBJ databases">
        <title>Draft Genome Sequence of Actibacterium mucosum KCTC 23349, a Marine Alphaproteobacterium with Complex Ionic Requirements Isolated from Mediterranean Seawater at Malvarrosa Beach, Valencia, Spain.</title>
        <authorList>
            <person name="Arahal D.R."/>
            <person name="Shao Z."/>
            <person name="Lai Q."/>
            <person name="Pujalte M.J."/>
        </authorList>
    </citation>
    <scope>NUCLEOTIDE SEQUENCE [LARGE SCALE GENOMIC DNA]</scope>
    <source>
        <strain evidence="1 2">KCTC 23349</strain>
    </source>
</reference>
<dbReference type="AlphaFoldDB" id="A0A037ZER7"/>
<evidence type="ECO:0000313" key="1">
    <source>
        <dbReference type="EMBL" id="KAJ54950.1"/>
    </source>
</evidence>
<keyword evidence="2" id="KW-1185">Reference proteome</keyword>
<organism evidence="1 2">
    <name type="scientific">Actibacterium mucosum KCTC 23349</name>
    <dbReference type="NCBI Taxonomy" id="1454373"/>
    <lineage>
        <taxon>Bacteria</taxon>
        <taxon>Pseudomonadati</taxon>
        <taxon>Pseudomonadota</taxon>
        <taxon>Alphaproteobacteria</taxon>
        <taxon>Rhodobacterales</taxon>
        <taxon>Roseobacteraceae</taxon>
        <taxon>Actibacterium</taxon>
    </lineage>
</organism>
<name>A0A037ZER7_9RHOB</name>
<protein>
    <submittedName>
        <fullName evidence="1">Uncharacterized protein</fullName>
    </submittedName>
</protein>
<accession>A0A037ZER7</accession>
<dbReference type="EMBL" id="JFKE01000005">
    <property type="protein sequence ID" value="KAJ54950.1"/>
    <property type="molecule type" value="Genomic_DNA"/>
</dbReference>
<comment type="caution">
    <text evidence="1">The sequence shown here is derived from an EMBL/GenBank/DDBJ whole genome shotgun (WGS) entry which is preliminary data.</text>
</comment>
<dbReference type="Proteomes" id="UP000026249">
    <property type="component" value="Unassembled WGS sequence"/>
</dbReference>